<dbReference type="PANTHER" id="PTHR30055">
    <property type="entry name" value="HTH-TYPE TRANSCRIPTIONAL REGULATOR RUTR"/>
    <property type="match status" value="1"/>
</dbReference>
<evidence type="ECO:0000313" key="7">
    <source>
        <dbReference type="Proteomes" id="UP000568380"/>
    </source>
</evidence>
<dbReference type="PANTHER" id="PTHR30055:SF234">
    <property type="entry name" value="HTH-TYPE TRANSCRIPTIONAL REGULATOR BETI"/>
    <property type="match status" value="1"/>
</dbReference>
<dbReference type="Pfam" id="PF21597">
    <property type="entry name" value="TetR_C_43"/>
    <property type="match status" value="1"/>
</dbReference>
<dbReference type="InterPro" id="IPR049445">
    <property type="entry name" value="TetR_SbtR-like_C"/>
</dbReference>
<dbReference type="EMBL" id="JACHIN010000001">
    <property type="protein sequence ID" value="MBB5075788.1"/>
    <property type="molecule type" value="Genomic_DNA"/>
</dbReference>
<gene>
    <name evidence="6" type="ORF">HNR40_001234</name>
</gene>
<dbReference type="PRINTS" id="PR00455">
    <property type="entry name" value="HTHTETR"/>
</dbReference>
<evidence type="ECO:0000256" key="1">
    <source>
        <dbReference type="ARBA" id="ARBA00023015"/>
    </source>
</evidence>
<reference evidence="6 7" key="1">
    <citation type="submission" date="2020-08" db="EMBL/GenBank/DDBJ databases">
        <title>Genomic Encyclopedia of Type Strains, Phase IV (KMG-IV): sequencing the most valuable type-strain genomes for metagenomic binning, comparative biology and taxonomic classification.</title>
        <authorList>
            <person name="Goeker M."/>
        </authorList>
    </citation>
    <scope>NUCLEOTIDE SEQUENCE [LARGE SCALE GENOMIC DNA]</scope>
    <source>
        <strain evidence="6 7">DSM 45385</strain>
    </source>
</reference>
<keyword evidence="2 4" id="KW-0238">DNA-binding</keyword>
<evidence type="ECO:0000256" key="3">
    <source>
        <dbReference type="ARBA" id="ARBA00023163"/>
    </source>
</evidence>
<keyword evidence="7" id="KW-1185">Reference proteome</keyword>
<dbReference type="RefSeq" id="WP_221339930.1">
    <property type="nucleotide sequence ID" value="NZ_JACHIN010000001.1"/>
</dbReference>
<dbReference type="InterPro" id="IPR036271">
    <property type="entry name" value="Tet_transcr_reg_TetR-rel_C_sf"/>
</dbReference>
<keyword evidence="3" id="KW-0804">Transcription</keyword>
<feature type="domain" description="HTH tetR-type" evidence="5">
    <location>
        <begin position="12"/>
        <end position="71"/>
    </location>
</feature>
<sequence length="210" mass="22954">MNPDPKLRADARMNREQIIAAAHVLIAEHGAEVPMEEVARRAGVGTGTLYRRFPNRNALIRGVALDSFHRVIAIARAAEDEEPDAWTALSRFVHQAGGDLRLAAGLAMRFAGTWAALRDDPENLRLRGTLLKILDRLVQRAQADGMMRDDVGTADLSMMMALLLRPMPGLREDLTPAGADRYLTLMLDGLRPHPGAGPLPAPEVTRTDLA</sequence>
<dbReference type="AlphaFoldDB" id="A0A7W8EDV9"/>
<dbReference type="InterPro" id="IPR001647">
    <property type="entry name" value="HTH_TetR"/>
</dbReference>
<comment type="caution">
    <text evidence="6">The sequence shown here is derived from an EMBL/GenBank/DDBJ whole genome shotgun (WGS) entry which is preliminary data.</text>
</comment>
<dbReference type="GO" id="GO:0000976">
    <property type="term" value="F:transcription cis-regulatory region binding"/>
    <property type="evidence" value="ECO:0007669"/>
    <property type="project" value="TreeGrafter"/>
</dbReference>
<dbReference type="InterPro" id="IPR050109">
    <property type="entry name" value="HTH-type_TetR-like_transc_reg"/>
</dbReference>
<accession>A0A7W8EDV9</accession>
<evidence type="ECO:0000256" key="4">
    <source>
        <dbReference type="PROSITE-ProRule" id="PRU00335"/>
    </source>
</evidence>
<dbReference type="GO" id="GO:0003700">
    <property type="term" value="F:DNA-binding transcription factor activity"/>
    <property type="evidence" value="ECO:0007669"/>
    <property type="project" value="TreeGrafter"/>
</dbReference>
<dbReference type="SUPFAM" id="SSF48498">
    <property type="entry name" value="Tetracyclin repressor-like, C-terminal domain"/>
    <property type="match status" value="1"/>
</dbReference>
<organism evidence="6 7">
    <name type="scientific">Nonomuraea endophytica</name>
    <dbReference type="NCBI Taxonomy" id="714136"/>
    <lineage>
        <taxon>Bacteria</taxon>
        <taxon>Bacillati</taxon>
        <taxon>Actinomycetota</taxon>
        <taxon>Actinomycetes</taxon>
        <taxon>Streptosporangiales</taxon>
        <taxon>Streptosporangiaceae</taxon>
        <taxon>Nonomuraea</taxon>
    </lineage>
</organism>
<evidence type="ECO:0000256" key="2">
    <source>
        <dbReference type="ARBA" id="ARBA00023125"/>
    </source>
</evidence>
<dbReference type="InterPro" id="IPR009057">
    <property type="entry name" value="Homeodomain-like_sf"/>
</dbReference>
<protein>
    <submittedName>
        <fullName evidence="6">AcrR family transcriptional regulator</fullName>
    </submittedName>
</protein>
<name>A0A7W8EDV9_9ACTN</name>
<dbReference type="Gene3D" id="1.10.357.10">
    <property type="entry name" value="Tetracycline Repressor, domain 2"/>
    <property type="match status" value="1"/>
</dbReference>
<dbReference type="SUPFAM" id="SSF46689">
    <property type="entry name" value="Homeodomain-like"/>
    <property type="match status" value="1"/>
</dbReference>
<evidence type="ECO:0000259" key="5">
    <source>
        <dbReference type="PROSITE" id="PS50977"/>
    </source>
</evidence>
<dbReference type="PROSITE" id="PS50977">
    <property type="entry name" value="HTH_TETR_2"/>
    <property type="match status" value="1"/>
</dbReference>
<evidence type="ECO:0000313" key="6">
    <source>
        <dbReference type="EMBL" id="MBB5075788.1"/>
    </source>
</evidence>
<dbReference type="Proteomes" id="UP000568380">
    <property type="component" value="Unassembled WGS sequence"/>
</dbReference>
<proteinExistence type="predicted"/>
<feature type="DNA-binding region" description="H-T-H motif" evidence="4">
    <location>
        <begin position="34"/>
        <end position="53"/>
    </location>
</feature>
<keyword evidence="1" id="KW-0805">Transcription regulation</keyword>
<dbReference type="Pfam" id="PF00440">
    <property type="entry name" value="TetR_N"/>
    <property type="match status" value="1"/>
</dbReference>